<dbReference type="AlphaFoldDB" id="C6BXT3"/>
<name>C6BXT3_MARSD</name>
<evidence type="ECO:0000256" key="4">
    <source>
        <dbReference type="ARBA" id="ARBA00022723"/>
    </source>
</evidence>
<evidence type="ECO:0000313" key="8">
    <source>
        <dbReference type="Proteomes" id="UP000002601"/>
    </source>
</evidence>
<evidence type="ECO:0000256" key="5">
    <source>
        <dbReference type="ARBA" id="ARBA00023052"/>
    </source>
</evidence>
<keyword evidence="3" id="KW-0808">Transferase</keyword>
<dbReference type="Proteomes" id="UP000002601">
    <property type="component" value="Chromosome"/>
</dbReference>
<keyword evidence="5" id="KW-0786">Thiamine pyrophosphate</keyword>
<proteinExistence type="inferred from homology"/>
<evidence type="ECO:0000313" key="7">
    <source>
        <dbReference type="EMBL" id="ACS78641.1"/>
    </source>
</evidence>
<dbReference type="Pfam" id="PF00456">
    <property type="entry name" value="Transketolase_N"/>
    <property type="match status" value="1"/>
</dbReference>
<dbReference type="OrthoDB" id="8732661at2"/>
<comment type="similarity">
    <text evidence="2">Belongs to the transketolase family.</text>
</comment>
<comment type="cofactor">
    <cofactor evidence="1">
        <name>thiamine diphosphate</name>
        <dbReference type="ChEBI" id="CHEBI:58937"/>
    </cofactor>
</comment>
<sequence>MAQYQELENFAAELRKSIITMNCHAGSGHPGGSLSCVEVVSWLFAREMNFNPENMTDPCRDRFILSKGHSCLTLYAALAEKGFFSKEEFKKLRHADGILQGHPDRIKTPGVEFNSGSLGQGFSFALGCALGAKRAKRENRTYVLLGDGELNEGQIWEGCMFAAHHKLDNIVAVVDYNKFQSDDLNENITALEPLNDKFKAFGWQVIEVDGHDFREIENAFYRTRTTVGKPTMIIAHTVKGKGISYMENVPKWHGSLCPTGEERECALRECGCEELE</sequence>
<evidence type="ECO:0000256" key="1">
    <source>
        <dbReference type="ARBA" id="ARBA00001964"/>
    </source>
</evidence>
<keyword evidence="8" id="KW-1185">Reference proteome</keyword>
<gene>
    <name evidence="7" type="ordered locus">Desal_0575</name>
</gene>
<keyword evidence="4" id="KW-0479">Metal-binding</keyword>
<dbReference type="PROSITE" id="PS00801">
    <property type="entry name" value="TRANSKETOLASE_1"/>
    <property type="match status" value="1"/>
</dbReference>
<dbReference type="SUPFAM" id="SSF52518">
    <property type="entry name" value="Thiamin diphosphate-binding fold (THDP-binding)"/>
    <property type="match status" value="1"/>
</dbReference>
<dbReference type="HOGENOM" id="CLU_009227_4_1_7"/>
<dbReference type="CDD" id="cd02012">
    <property type="entry name" value="TPP_TK"/>
    <property type="match status" value="1"/>
</dbReference>
<dbReference type="InterPro" id="IPR005474">
    <property type="entry name" value="Transketolase_N"/>
</dbReference>
<dbReference type="RefSeq" id="WP_015850460.1">
    <property type="nucleotide sequence ID" value="NC_012881.1"/>
</dbReference>
<dbReference type="EMBL" id="CP001649">
    <property type="protein sequence ID" value="ACS78641.1"/>
    <property type="molecule type" value="Genomic_DNA"/>
</dbReference>
<evidence type="ECO:0000259" key="6">
    <source>
        <dbReference type="Pfam" id="PF00456"/>
    </source>
</evidence>
<dbReference type="GO" id="GO:0016740">
    <property type="term" value="F:transferase activity"/>
    <property type="evidence" value="ECO:0007669"/>
    <property type="project" value="UniProtKB-KW"/>
</dbReference>
<dbReference type="KEGG" id="dsa:Desal_0575"/>
<dbReference type="eggNOG" id="COG3959">
    <property type="taxonomic scope" value="Bacteria"/>
</dbReference>
<organism evidence="7 8">
    <name type="scientific">Maridesulfovibrio salexigens (strain ATCC 14822 / DSM 2638 / NCIMB 8403 / VKM B-1763)</name>
    <name type="common">Desulfovibrio salexigens</name>
    <dbReference type="NCBI Taxonomy" id="526222"/>
    <lineage>
        <taxon>Bacteria</taxon>
        <taxon>Pseudomonadati</taxon>
        <taxon>Thermodesulfobacteriota</taxon>
        <taxon>Desulfovibrionia</taxon>
        <taxon>Desulfovibrionales</taxon>
        <taxon>Desulfovibrionaceae</taxon>
        <taxon>Maridesulfovibrio</taxon>
    </lineage>
</organism>
<accession>C6BXT3</accession>
<evidence type="ECO:0000256" key="3">
    <source>
        <dbReference type="ARBA" id="ARBA00022679"/>
    </source>
</evidence>
<dbReference type="InterPro" id="IPR029061">
    <property type="entry name" value="THDP-binding"/>
</dbReference>
<dbReference type="PANTHER" id="PTHR47514">
    <property type="entry name" value="TRANSKETOLASE N-TERMINAL SECTION-RELATED"/>
    <property type="match status" value="1"/>
</dbReference>
<dbReference type="InterPro" id="IPR049557">
    <property type="entry name" value="Transketolase_CS"/>
</dbReference>
<dbReference type="STRING" id="526222.Desal_0575"/>
<dbReference type="PANTHER" id="PTHR47514:SF1">
    <property type="entry name" value="TRANSKETOLASE N-TERMINAL SECTION-RELATED"/>
    <property type="match status" value="1"/>
</dbReference>
<feature type="domain" description="Transketolase N-terminal" evidence="6">
    <location>
        <begin position="24"/>
        <end position="255"/>
    </location>
</feature>
<reference evidence="7 8" key="1">
    <citation type="submission" date="2009-06" db="EMBL/GenBank/DDBJ databases">
        <title>Complete sequence of Desulfovibrio salexigens DSM 2638.</title>
        <authorList>
            <consortium name="US DOE Joint Genome Institute"/>
            <person name="Lucas S."/>
            <person name="Copeland A."/>
            <person name="Lapidus A."/>
            <person name="Glavina del Rio T."/>
            <person name="Tice H."/>
            <person name="Bruce D."/>
            <person name="Goodwin L."/>
            <person name="Pitluck S."/>
            <person name="Munk A.C."/>
            <person name="Brettin T."/>
            <person name="Detter J.C."/>
            <person name="Han C."/>
            <person name="Tapia R."/>
            <person name="Larimer F."/>
            <person name="Land M."/>
            <person name="Hauser L."/>
            <person name="Kyrpides N."/>
            <person name="Anderson I."/>
            <person name="Wall J.D."/>
            <person name="Arkin A.P."/>
            <person name="Dehal P."/>
            <person name="Chivian D."/>
            <person name="Giles B."/>
            <person name="Hazen T.C."/>
        </authorList>
    </citation>
    <scope>NUCLEOTIDE SEQUENCE [LARGE SCALE GENOMIC DNA]</scope>
    <source>
        <strain evidence="8">ATCC 14822 / DSM 2638 / NCIMB 8403 / VKM B-1763</strain>
    </source>
</reference>
<protein>
    <submittedName>
        <fullName evidence="7">Transketolase domain protein</fullName>
    </submittedName>
</protein>
<evidence type="ECO:0000256" key="2">
    <source>
        <dbReference type="ARBA" id="ARBA00007131"/>
    </source>
</evidence>
<dbReference type="GO" id="GO:0046872">
    <property type="term" value="F:metal ion binding"/>
    <property type="evidence" value="ECO:0007669"/>
    <property type="project" value="UniProtKB-KW"/>
</dbReference>
<dbReference type="Gene3D" id="3.40.50.970">
    <property type="match status" value="1"/>
</dbReference>